<dbReference type="Proteomes" id="UP000235731">
    <property type="component" value="Unassembled WGS sequence"/>
</dbReference>
<protein>
    <recommendedName>
        <fullName evidence="4">GspL periplasmic domain-containing protein</fullName>
    </recommendedName>
</protein>
<organism evidence="2 3">
    <name type="scientific">Caldimicrobium thiodismutans</name>
    <dbReference type="NCBI Taxonomy" id="1653476"/>
    <lineage>
        <taxon>Bacteria</taxon>
        <taxon>Pseudomonadati</taxon>
        <taxon>Thermodesulfobacteriota</taxon>
        <taxon>Thermodesulfobacteria</taxon>
        <taxon>Thermodesulfobacteriales</taxon>
        <taxon>Thermodesulfobacteriaceae</taxon>
        <taxon>Caldimicrobium</taxon>
    </lineage>
</organism>
<evidence type="ECO:0000313" key="3">
    <source>
        <dbReference type="Proteomes" id="UP000235731"/>
    </source>
</evidence>
<feature type="transmembrane region" description="Helical" evidence="1">
    <location>
        <begin position="271"/>
        <end position="289"/>
    </location>
</feature>
<proteinExistence type="predicted"/>
<gene>
    <name evidence="2" type="ORF">C0197_01030</name>
</gene>
<keyword evidence="1" id="KW-1133">Transmembrane helix</keyword>
<comment type="caution">
    <text evidence="2">The sequence shown here is derived from an EMBL/GenBank/DDBJ whole genome shotgun (WGS) entry which is preliminary data.</text>
</comment>
<accession>A0A2N7PL80</accession>
<sequence length="425" mass="50260">MKSFFVVKPVREDIFEGLKVEGKPQKPKKMEYFPTLTLEELRKRRVYLLFNFPQFFYEIYSLNLPVYTEEIVRLRLTDRVNTVGYLTQPFSLFWKILKKEGNFYELSYLAIENRGLFELKNKLKGLAQAKLEGIIFLPFALARALEEEKEEVFLLYKDIGGIWIIIAKESFPLNIEFFQIDELLGVNFDEILSRLNFLKNLYYRDRNKELTKVYLFQEELKIGLEKSDFELIYQEISHPDLLYAPLSDKAFNLLPENERVLKEVIEKNYKLAFGMLLLSLIFLASGFLIRKANSQLEREIQKKEFLLRESINRLLSEYPEPKVKNFINYLEERNKLLLRPQAEEVILKIIKACQKAKITNLEIKEANNLYQISLSGEKKGDPEEINSFSEELLKEISSFMNIQQNQFEYSEEKKMIIFSLSGNLK</sequence>
<name>A0A2N7PL80_9BACT</name>
<evidence type="ECO:0000313" key="2">
    <source>
        <dbReference type="EMBL" id="PMP64326.1"/>
    </source>
</evidence>
<reference evidence="2 3" key="1">
    <citation type="submission" date="2018-01" db="EMBL/GenBank/DDBJ databases">
        <title>Metagenomic assembled genomes from two thermal pools in the Uzon Caldera, Kamchatka, Russia.</title>
        <authorList>
            <person name="Wilkins L."/>
            <person name="Ettinger C."/>
        </authorList>
    </citation>
    <scope>NUCLEOTIDE SEQUENCE [LARGE SCALE GENOMIC DNA]</scope>
    <source>
        <strain evidence="2">ZAV-15</strain>
    </source>
</reference>
<evidence type="ECO:0008006" key="4">
    <source>
        <dbReference type="Google" id="ProtNLM"/>
    </source>
</evidence>
<keyword evidence="1" id="KW-0472">Membrane</keyword>
<evidence type="ECO:0000256" key="1">
    <source>
        <dbReference type="SAM" id="Phobius"/>
    </source>
</evidence>
<keyword evidence="1" id="KW-0812">Transmembrane</keyword>
<dbReference type="EMBL" id="PNIE01000014">
    <property type="protein sequence ID" value="PMP64326.1"/>
    <property type="molecule type" value="Genomic_DNA"/>
</dbReference>
<dbReference type="AlphaFoldDB" id="A0A2N7PL80"/>